<protein>
    <recommendedName>
        <fullName evidence="3">DUF6533 domain-containing protein</fullName>
    </recommendedName>
</protein>
<evidence type="ECO:0000313" key="5">
    <source>
        <dbReference type="Proteomes" id="UP000467700"/>
    </source>
</evidence>
<feature type="transmembrane region" description="Helical" evidence="2">
    <location>
        <begin position="312"/>
        <end position="332"/>
    </location>
</feature>
<reference evidence="4 5" key="1">
    <citation type="submission" date="2020-01" db="EMBL/GenBank/DDBJ databases">
        <authorList>
            <person name="Gupta K D."/>
        </authorList>
    </citation>
    <scope>NUCLEOTIDE SEQUENCE [LARGE SCALE GENOMIC DNA]</scope>
</reference>
<evidence type="ECO:0000259" key="3">
    <source>
        <dbReference type="Pfam" id="PF20151"/>
    </source>
</evidence>
<feature type="transmembrane region" description="Helical" evidence="2">
    <location>
        <begin position="169"/>
        <end position="193"/>
    </location>
</feature>
<keyword evidence="2" id="KW-0812">Transmembrane</keyword>
<feature type="region of interest" description="Disordered" evidence="1">
    <location>
        <begin position="343"/>
        <end position="373"/>
    </location>
</feature>
<evidence type="ECO:0000256" key="1">
    <source>
        <dbReference type="SAM" id="MobiDB-lite"/>
    </source>
</evidence>
<dbReference type="AlphaFoldDB" id="A0A8S0VZZ6"/>
<dbReference type="OrthoDB" id="3349377at2759"/>
<feature type="transmembrane region" description="Helical" evidence="2">
    <location>
        <begin position="281"/>
        <end position="300"/>
    </location>
</feature>
<feature type="transmembrane region" description="Helical" evidence="2">
    <location>
        <begin position="135"/>
        <end position="157"/>
    </location>
</feature>
<dbReference type="EMBL" id="CACVBS010000078">
    <property type="protein sequence ID" value="CAA7269424.1"/>
    <property type="molecule type" value="Genomic_DNA"/>
</dbReference>
<sequence>MPAFSNGFAADIRRPLGREAAVALDALQTAYYDLSTATIARDALTANLCSAAALAWVVYDMILCFGREVPLVWGRWKEPKGRHTRRLYVLVRYFSVLNLAWYVGVNTSFDITPNVSQVMTSCLVPISHPLFYCKVWHYLLVVNATAITLLPDAMILIRVNAVYNWNVTTLVLTISLFITQMATSLVIGFLTAVDTPVIPPVRGLQRPGCMLAPSLHHSKIALAAWIPSIAAQTIYFVLMLKTLLHLMRGLDKKGAGRVNWENWIEVKRLVPTMVVFIEHGFAYYVFGTLIKVVNAVLLIGTSGPLQMVGISWMMALYPIVICRIYLSMVDYLHSKRHRRRHHLHANGHTETGSEEDVDFTFNPQDEPPAEDLGRLEFARRSRGSCEMLEIEGPQMVEFGDEEY</sequence>
<keyword evidence="2" id="KW-0472">Membrane</keyword>
<keyword evidence="2" id="KW-1133">Transmembrane helix</keyword>
<organism evidence="4 5">
    <name type="scientific">Cyclocybe aegerita</name>
    <name type="common">Black poplar mushroom</name>
    <name type="synonym">Agrocybe aegerita</name>
    <dbReference type="NCBI Taxonomy" id="1973307"/>
    <lineage>
        <taxon>Eukaryota</taxon>
        <taxon>Fungi</taxon>
        <taxon>Dikarya</taxon>
        <taxon>Basidiomycota</taxon>
        <taxon>Agaricomycotina</taxon>
        <taxon>Agaricomycetes</taxon>
        <taxon>Agaricomycetidae</taxon>
        <taxon>Agaricales</taxon>
        <taxon>Agaricineae</taxon>
        <taxon>Bolbitiaceae</taxon>
        <taxon>Cyclocybe</taxon>
    </lineage>
</organism>
<dbReference type="Pfam" id="PF20151">
    <property type="entry name" value="DUF6533"/>
    <property type="match status" value="1"/>
</dbReference>
<evidence type="ECO:0000313" key="4">
    <source>
        <dbReference type="EMBL" id="CAA7269424.1"/>
    </source>
</evidence>
<gene>
    <name evidence="4" type="ORF">AAE3_LOCUS11597</name>
</gene>
<feature type="transmembrane region" description="Helical" evidence="2">
    <location>
        <begin position="87"/>
        <end position="104"/>
    </location>
</feature>
<dbReference type="Proteomes" id="UP000467700">
    <property type="component" value="Unassembled WGS sequence"/>
</dbReference>
<evidence type="ECO:0000256" key="2">
    <source>
        <dbReference type="SAM" id="Phobius"/>
    </source>
</evidence>
<feature type="domain" description="DUF6533" evidence="3">
    <location>
        <begin position="49"/>
        <end position="96"/>
    </location>
</feature>
<accession>A0A8S0VZZ6</accession>
<name>A0A8S0VZZ6_CYCAE</name>
<comment type="caution">
    <text evidence="4">The sequence shown here is derived from an EMBL/GenBank/DDBJ whole genome shotgun (WGS) entry which is preliminary data.</text>
</comment>
<feature type="transmembrane region" description="Helical" evidence="2">
    <location>
        <begin position="220"/>
        <end position="244"/>
    </location>
</feature>
<dbReference type="InterPro" id="IPR045340">
    <property type="entry name" value="DUF6533"/>
</dbReference>
<feature type="transmembrane region" description="Helical" evidence="2">
    <location>
        <begin position="44"/>
        <end position="66"/>
    </location>
</feature>
<proteinExistence type="predicted"/>
<keyword evidence="5" id="KW-1185">Reference proteome</keyword>